<proteinExistence type="inferred from homology"/>
<comment type="similarity">
    <text evidence="1">Belongs to the SGT family.</text>
</comment>
<evidence type="ECO:0000313" key="4">
    <source>
        <dbReference type="EMBL" id="KZS16258.1"/>
    </source>
</evidence>
<dbReference type="Gene3D" id="1.25.40.10">
    <property type="entry name" value="Tetratricopeptide repeat domain"/>
    <property type="match status" value="1"/>
</dbReference>
<keyword evidence="3" id="KW-0802">TPR repeat</keyword>
<dbReference type="InterPro" id="IPR019734">
    <property type="entry name" value="TPR_rpt"/>
</dbReference>
<organism evidence="4 5">
    <name type="scientific">Daphnia magna</name>
    <dbReference type="NCBI Taxonomy" id="35525"/>
    <lineage>
        <taxon>Eukaryota</taxon>
        <taxon>Metazoa</taxon>
        <taxon>Ecdysozoa</taxon>
        <taxon>Arthropoda</taxon>
        <taxon>Crustacea</taxon>
        <taxon>Branchiopoda</taxon>
        <taxon>Diplostraca</taxon>
        <taxon>Cladocera</taxon>
        <taxon>Anomopoda</taxon>
        <taxon>Daphniidae</taxon>
        <taxon>Daphnia</taxon>
    </lineage>
</organism>
<dbReference type="AlphaFoldDB" id="A0A0N8C3W3"/>
<dbReference type="InterPro" id="IPR011990">
    <property type="entry name" value="TPR-like_helical_dom_sf"/>
</dbReference>
<keyword evidence="5" id="KW-1185">Reference proteome</keyword>
<name>A0A0N8C3W3_9CRUS</name>
<dbReference type="OrthoDB" id="2335338at2759"/>
<dbReference type="InterPro" id="IPR013105">
    <property type="entry name" value="TPR_2"/>
</dbReference>
<dbReference type="InterPro" id="IPR032374">
    <property type="entry name" value="SGTA_dimer"/>
</dbReference>
<keyword evidence="2" id="KW-0677">Repeat</keyword>
<dbReference type="EMBL" id="LRGB01000725">
    <property type="protein sequence ID" value="KZS16258.1"/>
    <property type="molecule type" value="Genomic_DNA"/>
</dbReference>
<dbReference type="GO" id="GO:0072380">
    <property type="term" value="C:TRC complex"/>
    <property type="evidence" value="ECO:0007669"/>
    <property type="project" value="TreeGrafter"/>
</dbReference>
<sequence>MSTVKRLALAIVQFLAEQKQYGNLLPDAQESLEVAVQCLETAFELSPDDAASMSVSKSLLDIFHDAVASEVTSLPDEASEESKVQAEKLKNEGNNLMKSEQFTEALSCYSKAIELDGRNAVYYCNRAAAHSKLNQHQNAIDDCKKAINIDPLYSKAYGRMGLAHASLNQHDEAVRCYERAVQLEPDNESYQSNLQIAEEKLKLTGGAERLPGMPPGMGIPGLDVGAMLNNPGLMSMAQQMLSNPNMQQLMNQMMAGSSQGGGGLESLLQVGQQLAQQMQATNPELVEQLRRQMGGPGGPNPFDPSSDSEPKDPQ</sequence>
<dbReference type="Pfam" id="PF07719">
    <property type="entry name" value="TPR_2"/>
    <property type="match status" value="1"/>
</dbReference>
<dbReference type="SUPFAM" id="SSF48452">
    <property type="entry name" value="TPR-like"/>
    <property type="match status" value="1"/>
</dbReference>
<protein>
    <submittedName>
        <fullName evidence="4">Putative Small glutamine-rich tetratricopeptide repeat-containing protein alpha</fullName>
    </submittedName>
</protein>
<evidence type="ECO:0000256" key="3">
    <source>
        <dbReference type="ARBA" id="ARBA00022803"/>
    </source>
</evidence>
<evidence type="ECO:0000313" key="5">
    <source>
        <dbReference type="Proteomes" id="UP000076858"/>
    </source>
</evidence>
<dbReference type="SMART" id="SM00028">
    <property type="entry name" value="TPR"/>
    <property type="match status" value="3"/>
</dbReference>
<dbReference type="PROSITE" id="PS50005">
    <property type="entry name" value="TPR"/>
    <property type="match status" value="3"/>
</dbReference>
<dbReference type="GO" id="GO:0016020">
    <property type="term" value="C:membrane"/>
    <property type="evidence" value="ECO:0007669"/>
    <property type="project" value="TreeGrafter"/>
</dbReference>
<dbReference type="InterPro" id="IPR047150">
    <property type="entry name" value="SGT"/>
</dbReference>
<dbReference type="GO" id="GO:0060090">
    <property type="term" value="F:molecular adaptor activity"/>
    <property type="evidence" value="ECO:0007669"/>
    <property type="project" value="TreeGrafter"/>
</dbReference>
<reference evidence="4 5" key="1">
    <citation type="submission" date="2016-03" db="EMBL/GenBank/DDBJ databases">
        <title>EvidentialGene: Evidence-directed Construction of Genes on Genomes.</title>
        <authorList>
            <person name="Gilbert D.G."/>
            <person name="Choi J.-H."/>
            <person name="Mockaitis K."/>
            <person name="Colbourne J."/>
            <person name="Pfrender M."/>
        </authorList>
    </citation>
    <scope>NUCLEOTIDE SEQUENCE [LARGE SCALE GENOMIC DNA]</scope>
    <source>
        <strain evidence="4 5">Xinb3</strain>
        <tissue evidence="4">Complete organism</tissue>
    </source>
</reference>
<dbReference type="PROSITE" id="PS50293">
    <property type="entry name" value="TPR_REGION"/>
    <property type="match status" value="1"/>
</dbReference>
<dbReference type="Pfam" id="PF00515">
    <property type="entry name" value="TPR_1"/>
    <property type="match status" value="2"/>
</dbReference>
<dbReference type="GO" id="GO:0006620">
    <property type="term" value="P:post-translational protein targeting to endoplasmic reticulum membrane"/>
    <property type="evidence" value="ECO:0007669"/>
    <property type="project" value="TreeGrafter"/>
</dbReference>
<dbReference type="Gene3D" id="1.20.5.420">
    <property type="entry name" value="Immunoglobulin FC, subunit C"/>
    <property type="match status" value="1"/>
</dbReference>
<evidence type="ECO:0000256" key="2">
    <source>
        <dbReference type="ARBA" id="ARBA00022737"/>
    </source>
</evidence>
<dbReference type="Pfam" id="PF16546">
    <property type="entry name" value="SGTA_dimer"/>
    <property type="match status" value="1"/>
</dbReference>
<dbReference type="PANTHER" id="PTHR45831:SF2">
    <property type="entry name" value="LD24721P"/>
    <property type="match status" value="1"/>
</dbReference>
<dbReference type="PANTHER" id="PTHR45831">
    <property type="entry name" value="LD24721P"/>
    <property type="match status" value="1"/>
</dbReference>
<evidence type="ECO:0000256" key="1">
    <source>
        <dbReference type="ARBA" id="ARBA00008175"/>
    </source>
</evidence>
<comment type="caution">
    <text evidence="4">The sequence shown here is derived from an EMBL/GenBank/DDBJ whole genome shotgun (WGS) entry which is preliminary data.</text>
</comment>
<gene>
    <name evidence="4" type="ORF">APZ42_017866</name>
</gene>
<dbReference type="STRING" id="35525.A0A0N8C3W3"/>
<dbReference type="Proteomes" id="UP000076858">
    <property type="component" value="Unassembled WGS sequence"/>
</dbReference>
<accession>A0A0N8C3W3</accession>